<name>A0A1G7WS57_9BACT</name>
<gene>
    <name evidence="1" type="ORF">SAMN04487996_122149</name>
</gene>
<sequence>MAKIKNNPLASLSLSGLGSIEEQSVEKGQKLVARAEVAVSTPSLGPLTKLPGTWVGTGFNLIEIPNMNQAKPGPPPPDKFKIILNNTAETLTFSSIDGEIINRGNAQEDIAYLGLHYLQQVNDVNLPQGQNGIHLETGLFLNLPDGTDPQVKESVARLGSIPHGDSLLAQGSFFTVKGGPQFDVPPADPTPFFIVDGKRVNDTNPEYLRLLNEAVPPAGISKDVIMNPNNLLKEAIKGQNIIETIVILLDANPIEGVCNPGAISPTGGITNIPFINVNANATSLTAIFWIETVQNPDGSTFLQLQYTQTVILDFPVFGPPPTNPVVPISWPHISVATLRLKDN</sequence>
<dbReference type="RefSeq" id="WP_090156773.1">
    <property type="nucleotide sequence ID" value="NZ_FNAN01000022.1"/>
</dbReference>
<dbReference type="AlphaFoldDB" id="A0A1G7WS57"/>
<dbReference type="STRING" id="659014.SAMN04487996_122149"/>
<proteinExistence type="predicted"/>
<accession>A0A1G7WS57</accession>
<evidence type="ECO:0000313" key="1">
    <source>
        <dbReference type="EMBL" id="SDG74734.1"/>
    </source>
</evidence>
<dbReference type="NCBIfam" id="NF040572">
    <property type="entry name" value="heme_bind_FMP"/>
    <property type="match status" value="1"/>
</dbReference>
<organism evidence="1 2">
    <name type="scientific">Dyadobacter soli</name>
    <dbReference type="NCBI Taxonomy" id="659014"/>
    <lineage>
        <taxon>Bacteria</taxon>
        <taxon>Pseudomonadati</taxon>
        <taxon>Bacteroidota</taxon>
        <taxon>Cytophagia</taxon>
        <taxon>Cytophagales</taxon>
        <taxon>Spirosomataceae</taxon>
        <taxon>Dyadobacter</taxon>
    </lineage>
</organism>
<protein>
    <submittedName>
        <fullName evidence="1">Uncharacterized protein</fullName>
    </submittedName>
</protein>
<dbReference type="OrthoDB" id="118689at2"/>
<reference evidence="2" key="1">
    <citation type="submission" date="2016-10" db="EMBL/GenBank/DDBJ databases">
        <authorList>
            <person name="Varghese N."/>
            <person name="Submissions S."/>
        </authorList>
    </citation>
    <scope>NUCLEOTIDE SEQUENCE [LARGE SCALE GENOMIC DNA]</scope>
    <source>
        <strain evidence="2">DSM 25329</strain>
    </source>
</reference>
<keyword evidence="2" id="KW-1185">Reference proteome</keyword>
<dbReference type="InterPro" id="IPR047975">
    <property type="entry name" value="Heme_bind_FMP"/>
</dbReference>
<evidence type="ECO:0000313" key="2">
    <source>
        <dbReference type="Proteomes" id="UP000198748"/>
    </source>
</evidence>
<dbReference type="Proteomes" id="UP000198748">
    <property type="component" value="Unassembled WGS sequence"/>
</dbReference>
<dbReference type="EMBL" id="FNAN01000022">
    <property type="protein sequence ID" value="SDG74734.1"/>
    <property type="molecule type" value="Genomic_DNA"/>
</dbReference>